<dbReference type="Gene3D" id="3.40.50.10890">
    <property type="match status" value="1"/>
</dbReference>
<proteinExistence type="predicted"/>
<dbReference type="CDD" id="cd16295">
    <property type="entry name" value="TTHA0252-CPSF-like_MBL-fold"/>
    <property type="match status" value="1"/>
</dbReference>
<reference evidence="4 5" key="1">
    <citation type="submission" date="2017-01" db="EMBL/GenBank/DDBJ databases">
        <authorList>
            <person name="Mah S.A."/>
            <person name="Swanson W.J."/>
            <person name="Moy G.W."/>
            <person name="Vacquier V.D."/>
        </authorList>
    </citation>
    <scope>NUCLEOTIDE SEQUENCE [LARGE SCALE GENOMIC DNA]</scope>
    <source>
        <strain evidence="4 5">DCY110</strain>
    </source>
</reference>
<dbReference type="PANTHER" id="PTHR11203:SF37">
    <property type="entry name" value="INTEGRATOR COMPLEX SUBUNIT 11"/>
    <property type="match status" value="1"/>
</dbReference>
<dbReference type="RefSeq" id="WP_076198589.1">
    <property type="nucleotide sequence ID" value="NZ_CP019236.1"/>
</dbReference>
<dbReference type="InterPro" id="IPR036866">
    <property type="entry name" value="RibonucZ/Hydroxyglut_hydro"/>
</dbReference>
<dbReference type="KEGG" id="rhy:RD110_08660"/>
<dbReference type="Gene3D" id="3.60.15.10">
    <property type="entry name" value="Ribonuclease Z/Hydroxyacylglutathione hydrolase-like"/>
    <property type="match status" value="1"/>
</dbReference>
<accession>A0A1P8JU57</accession>
<dbReference type="InterPro" id="IPR001279">
    <property type="entry name" value="Metallo-B-lactamas"/>
</dbReference>
<dbReference type="InterPro" id="IPR011108">
    <property type="entry name" value="RMMBL"/>
</dbReference>
<name>A0A1P8JU57_9BURK</name>
<feature type="domain" description="Metallo-beta-lactamase" evidence="2">
    <location>
        <begin position="13"/>
        <end position="214"/>
    </location>
</feature>
<dbReference type="PANTHER" id="PTHR11203">
    <property type="entry name" value="CLEAVAGE AND POLYADENYLATION SPECIFICITY FACTOR FAMILY MEMBER"/>
    <property type="match status" value="1"/>
</dbReference>
<dbReference type="Pfam" id="PF07521">
    <property type="entry name" value="RMMBL"/>
    <property type="match status" value="1"/>
</dbReference>
<keyword evidence="1 4" id="KW-0378">Hydrolase</keyword>
<evidence type="ECO:0000313" key="5">
    <source>
        <dbReference type="Proteomes" id="UP000186609"/>
    </source>
</evidence>
<protein>
    <submittedName>
        <fullName evidence="4">MBL fold metallo-hydrolase</fullName>
    </submittedName>
</protein>
<dbReference type="SMART" id="SM01027">
    <property type="entry name" value="Beta-Casp"/>
    <property type="match status" value="1"/>
</dbReference>
<sequence>MKLGFLGGAGTVTGSKYLVEHAGRRLLVDCGLFQGLKPLRRQNWSSLPVDAASIDTVVLTHAHIDHSGFLPRLYDLGFRGRVIATEATVALCRLLLLDSAYLQEEEARYANLHGFSKHAPALPLYTQDSARKVQSLMAGQAMDSAFAPLPGLTARFSYAGHILGAASLHLSGEGRSILFSGDLGRSDDLVMKPPAPPPAADVVLIESTYGNRSHPPGDPVQQLGEVISRTAARGGIVVVPAFAVGRAQALLYMVQQLKRGGRIPDLPVYLNSPMAANVTSIFQRHADEHRLSPEDTRGLCDGVRIVTTEQESRTLNTLHMPSIIISASGMATGGRVVHHLKAYAPDARNTVLFTGHQAVGTRGAAMVGGATQVRIHGQWIPVRAEVANLEGLSAHADREGLLAWLAALPRAPRHVYVTHGEPEAADALRLSIQADLRFPCEAAQYLQSVEI</sequence>
<organism evidence="4 5">
    <name type="scientific">Rhodoferax koreensis</name>
    <dbReference type="NCBI Taxonomy" id="1842727"/>
    <lineage>
        <taxon>Bacteria</taxon>
        <taxon>Pseudomonadati</taxon>
        <taxon>Pseudomonadota</taxon>
        <taxon>Betaproteobacteria</taxon>
        <taxon>Burkholderiales</taxon>
        <taxon>Comamonadaceae</taxon>
        <taxon>Rhodoferax</taxon>
    </lineage>
</organism>
<evidence type="ECO:0000259" key="2">
    <source>
        <dbReference type="SMART" id="SM00849"/>
    </source>
</evidence>
<dbReference type="EMBL" id="CP019236">
    <property type="protein sequence ID" value="APW37258.1"/>
    <property type="molecule type" value="Genomic_DNA"/>
</dbReference>
<dbReference type="Proteomes" id="UP000186609">
    <property type="component" value="Chromosome"/>
</dbReference>
<dbReference type="Pfam" id="PF00753">
    <property type="entry name" value="Lactamase_B"/>
    <property type="match status" value="1"/>
</dbReference>
<evidence type="ECO:0000313" key="4">
    <source>
        <dbReference type="EMBL" id="APW37258.1"/>
    </source>
</evidence>
<dbReference type="OrthoDB" id="9803916at2"/>
<dbReference type="InterPro" id="IPR050698">
    <property type="entry name" value="MBL"/>
</dbReference>
<dbReference type="Pfam" id="PF10996">
    <property type="entry name" value="Beta-Casp"/>
    <property type="match status" value="1"/>
</dbReference>
<dbReference type="InterPro" id="IPR022712">
    <property type="entry name" value="Beta_Casp"/>
</dbReference>
<dbReference type="SMART" id="SM00849">
    <property type="entry name" value="Lactamase_B"/>
    <property type="match status" value="1"/>
</dbReference>
<dbReference type="STRING" id="1842727.RD110_08660"/>
<gene>
    <name evidence="4" type="ORF">RD110_08660</name>
</gene>
<evidence type="ECO:0000259" key="3">
    <source>
        <dbReference type="SMART" id="SM01027"/>
    </source>
</evidence>
<keyword evidence="5" id="KW-1185">Reference proteome</keyword>
<dbReference type="GO" id="GO:0004521">
    <property type="term" value="F:RNA endonuclease activity"/>
    <property type="evidence" value="ECO:0007669"/>
    <property type="project" value="TreeGrafter"/>
</dbReference>
<dbReference type="AlphaFoldDB" id="A0A1P8JU57"/>
<dbReference type="GO" id="GO:0016787">
    <property type="term" value="F:hydrolase activity"/>
    <property type="evidence" value="ECO:0007669"/>
    <property type="project" value="UniProtKB-KW"/>
</dbReference>
<feature type="domain" description="Beta-Casp" evidence="3">
    <location>
        <begin position="247"/>
        <end position="366"/>
    </location>
</feature>
<evidence type="ECO:0000256" key="1">
    <source>
        <dbReference type="ARBA" id="ARBA00022801"/>
    </source>
</evidence>
<dbReference type="SUPFAM" id="SSF56281">
    <property type="entry name" value="Metallo-hydrolase/oxidoreductase"/>
    <property type="match status" value="1"/>
</dbReference>